<organism evidence="2 3">
    <name type="scientific">Drosophila rhopaloa</name>
    <name type="common">Fruit fly</name>
    <dbReference type="NCBI Taxonomy" id="1041015"/>
    <lineage>
        <taxon>Eukaryota</taxon>
        <taxon>Metazoa</taxon>
        <taxon>Ecdysozoa</taxon>
        <taxon>Arthropoda</taxon>
        <taxon>Hexapoda</taxon>
        <taxon>Insecta</taxon>
        <taxon>Pterygota</taxon>
        <taxon>Neoptera</taxon>
        <taxon>Endopterygota</taxon>
        <taxon>Diptera</taxon>
        <taxon>Brachycera</taxon>
        <taxon>Muscomorpha</taxon>
        <taxon>Ephydroidea</taxon>
        <taxon>Drosophilidae</taxon>
        <taxon>Drosophila</taxon>
        <taxon>Sophophora</taxon>
    </lineage>
</organism>
<feature type="region of interest" description="Disordered" evidence="1">
    <location>
        <begin position="97"/>
        <end position="157"/>
    </location>
</feature>
<keyword evidence="3" id="KW-1185">Reference proteome</keyword>
<reference evidence="3" key="1">
    <citation type="journal article" date="2021" name="Elife">
        <title>Highly contiguous assemblies of 101 drosophilid genomes.</title>
        <authorList>
            <person name="Kim B.Y."/>
            <person name="Wang J.R."/>
            <person name="Miller D.E."/>
            <person name="Barmina O."/>
            <person name="Delaney E."/>
            <person name="Thompson A."/>
            <person name="Comeault A.A."/>
            <person name="Peede D."/>
            <person name="D'Agostino E.R."/>
            <person name="Pelaez J."/>
            <person name="Aguilar J.M."/>
            <person name="Haji D."/>
            <person name="Matsunaga T."/>
            <person name="Armstrong E.E."/>
            <person name="Zych M."/>
            <person name="Ogawa Y."/>
            <person name="Stamenkovic-Radak M."/>
            <person name="Jelic M."/>
            <person name="Veselinovic M.S."/>
            <person name="Tanaskovic M."/>
            <person name="Eric P."/>
            <person name="Gao J.J."/>
            <person name="Katoh T.K."/>
            <person name="Toda M.J."/>
            <person name="Watabe H."/>
            <person name="Watada M."/>
            <person name="Davis J.S."/>
            <person name="Moyle L.C."/>
            <person name="Manoli G."/>
            <person name="Bertolini E."/>
            <person name="Kostal V."/>
            <person name="Hawley R.S."/>
            <person name="Takahashi A."/>
            <person name="Jones C.D."/>
            <person name="Price D.K."/>
            <person name="Whiteman N."/>
            <person name="Kopp A."/>
            <person name="Matute D.R."/>
            <person name="Petrov D.A."/>
        </authorList>
    </citation>
    <scope>NUCLEOTIDE SEQUENCE [LARGE SCALE GENOMIC DNA]</scope>
</reference>
<dbReference type="GeneID" id="108051516"/>
<sequence>MSTTNDESSPIKGESSSVPKKVGVEQVLTDIDMEHPVSNEKNPVMQDFTRNTDSVDTILNTSLDVVETVINANTDSVDTILNTSLDVVETVINVNTDSGDSVRLKPPSDSDVEMVSAKSDAKSEEPEPEPEKKAHVKRERRKRTKERPAPPKAPPQKLNWKWNLRILISNLYMKSEDRLPGACVPKCLHNTSQCTDKHRCSMLPDAPNFTAVQALRTTLHGQHYDTFLDILEMMVLQCVYPGEGVFDRLIDMAMILIAKEMSVKELGDTYNKVIRTFFLLVDAFPPCWTALRPYYLNFLGVKNPASRETHSNDSPQKLQFYLDLLEENLSQCSDEDIRENTKFYEKFVFNFSEEEDANMSQETVFLRHVQQYDWLSGKLCLDDFKRMSPAVRLARLFDVLNMLTWVLEMEFLSWLDHNRLRQSESELFQEDSKPFASIVFGMSASTRLTDIVKQIMKLFGQAAAKSMYPERQRILQRLISLIIEVSNTAELKYVDNAVIYPNLGPQTRVLIADFFKIFKSQNPKHISTYIKTISELDQPYLRFEFTDHFLQLFYLTKKMSFGPEKVVEEFTTRQWIKYKPKSEIEEDDDEQLSREDYLALLLNALRDFDKWLNLGGFWKYLKSKEHVQPLQTRTSSPLATPVGVISGDTGMVFMLDEMEEEVHTWKKRMNTRVIIGRPKVNLPVARINVAKMCLRYGEDVRQTRFLRRLLQNQVQKEVDVSEWLTYLNGFLGDDEPCSQSDSASTESDDP</sequence>
<accession>A0ABM5I2P2</accession>
<evidence type="ECO:0000313" key="2">
    <source>
        <dbReference type="EnsemblMetazoa" id="XP_016989135.2"/>
    </source>
</evidence>
<dbReference type="RefSeq" id="XP_016989135.2">
    <property type="nucleotide sequence ID" value="XM_017133646.2"/>
</dbReference>
<dbReference type="Proteomes" id="UP001652680">
    <property type="component" value="Unassembled WGS sequence"/>
</dbReference>
<evidence type="ECO:0000313" key="3">
    <source>
        <dbReference type="Proteomes" id="UP001652680"/>
    </source>
</evidence>
<proteinExistence type="predicted"/>
<feature type="compositionally biased region" description="Basic residues" evidence="1">
    <location>
        <begin position="134"/>
        <end position="145"/>
    </location>
</feature>
<reference evidence="2" key="2">
    <citation type="submission" date="2025-05" db="UniProtKB">
        <authorList>
            <consortium name="EnsemblMetazoa"/>
        </authorList>
    </citation>
    <scope>IDENTIFICATION</scope>
</reference>
<protein>
    <submittedName>
        <fullName evidence="2">Uncharacterized protein</fullName>
    </submittedName>
</protein>
<evidence type="ECO:0000256" key="1">
    <source>
        <dbReference type="SAM" id="MobiDB-lite"/>
    </source>
</evidence>
<feature type="region of interest" description="Disordered" evidence="1">
    <location>
        <begin position="1"/>
        <end position="23"/>
    </location>
</feature>
<name>A0ABM5I2P2_DRORH</name>
<feature type="compositionally biased region" description="Polar residues" evidence="1">
    <location>
        <begin position="1"/>
        <end position="18"/>
    </location>
</feature>
<feature type="compositionally biased region" description="Basic and acidic residues" evidence="1">
    <location>
        <begin position="119"/>
        <end position="133"/>
    </location>
</feature>
<dbReference type="EnsemblMetazoa" id="XM_017133646.2">
    <property type="protein sequence ID" value="XP_016989135.2"/>
    <property type="gene ID" value="LOC108051516"/>
</dbReference>